<evidence type="ECO:0000256" key="2">
    <source>
        <dbReference type="SAM" id="SignalP"/>
    </source>
</evidence>
<proteinExistence type="predicted"/>
<evidence type="ECO:0000256" key="1">
    <source>
        <dbReference type="SAM" id="Phobius"/>
    </source>
</evidence>
<accession>A0A8H6E0S6</accession>
<protein>
    <submittedName>
        <fullName evidence="3">Uncharacterized protein</fullName>
    </submittedName>
</protein>
<evidence type="ECO:0000313" key="3">
    <source>
        <dbReference type="EMBL" id="KAF5853830.1"/>
    </source>
</evidence>
<dbReference type="EMBL" id="WNKQ01000001">
    <property type="protein sequence ID" value="KAF5853830.1"/>
    <property type="molecule type" value="Genomic_DNA"/>
</dbReference>
<keyword evidence="1" id="KW-0812">Transmembrane</keyword>
<reference evidence="3" key="1">
    <citation type="submission" date="2019-11" db="EMBL/GenBank/DDBJ databases">
        <title>Bipolaris sorokiniana Genome sequencing.</title>
        <authorList>
            <person name="Wang H."/>
        </authorList>
    </citation>
    <scope>NUCLEOTIDE SEQUENCE</scope>
</reference>
<keyword evidence="1" id="KW-1133">Transmembrane helix</keyword>
<feature type="signal peptide" evidence="2">
    <location>
        <begin position="1"/>
        <end position="17"/>
    </location>
</feature>
<organism evidence="3 4">
    <name type="scientific">Cochliobolus sativus</name>
    <name type="common">Common root rot and spot blotch fungus</name>
    <name type="synonym">Bipolaris sorokiniana</name>
    <dbReference type="NCBI Taxonomy" id="45130"/>
    <lineage>
        <taxon>Eukaryota</taxon>
        <taxon>Fungi</taxon>
        <taxon>Dikarya</taxon>
        <taxon>Ascomycota</taxon>
        <taxon>Pezizomycotina</taxon>
        <taxon>Dothideomycetes</taxon>
        <taxon>Pleosporomycetidae</taxon>
        <taxon>Pleosporales</taxon>
        <taxon>Pleosporineae</taxon>
        <taxon>Pleosporaceae</taxon>
        <taxon>Bipolaris</taxon>
    </lineage>
</organism>
<comment type="caution">
    <text evidence="3">The sequence shown here is derived from an EMBL/GenBank/DDBJ whole genome shotgun (WGS) entry which is preliminary data.</text>
</comment>
<gene>
    <name evidence="3" type="ORF">GGP41_006602</name>
</gene>
<name>A0A8H6E0S6_COCSA</name>
<feature type="transmembrane region" description="Helical" evidence="1">
    <location>
        <begin position="37"/>
        <end position="60"/>
    </location>
</feature>
<evidence type="ECO:0000313" key="4">
    <source>
        <dbReference type="Proteomes" id="UP000624244"/>
    </source>
</evidence>
<keyword evidence="1" id="KW-0472">Membrane</keyword>
<dbReference type="AlphaFoldDB" id="A0A8H6E0S6"/>
<dbReference type="Proteomes" id="UP000624244">
    <property type="component" value="Unassembled WGS sequence"/>
</dbReference>
<sequence length="81" mass="9342">MMHFNLANCILCPILEAILTVKLFPNDNNVYVLTRHVVFFTLLNNSILVFYNLVLYPFFLSPLRSLAQAKGFIPLIGHSWM</sequence>
<keyword evidence="2" id="KW-0732">Signal</keyword>
<feature type="chain" id="PRO_5034262957" evidence="2">
    <location>
        <begin position="18"/>
        <end position="81"/>
    </location>
</feature>